<dbReference type="InterPro" id="IPR052026">
    <property type="entry name" value="ExeA_AAA_ATPase_DNA-bind"/>
</dbReference>
<dbReference type="InterPro" id="IPR049945">
    <property type="entry name" value="AAA_22"/>
</dbReference>
<dbReference type="EMBL" id="CP012670">
    <property type="protein sequence ID" value="AUX21218.1"/>
    <property type="molecule type" value="Genomic_DNA"/>
</dbReference>
<dbReference type="AlphaFoldDB" id="A0A4P2PXG2"/>
<dbReference type="RefSeq" id="WP_129346567.1">
    <property type="nucleotide sequence ID" value="NZ_CP012670.1"/>
</dbReference>
<feature type="domain" description="ORC1/DEAH AAA+ ATPase" evidence="1">
    <location>
        <begin position="37"/>
        <end position="163"/>
    </location>
</feature>
<name>A0A4P2PXG2_SORCE</name>
<evidence type="ECO:0000259" key="1">
    <source>
        <dbReference type="Pfam" id="PF13401"/>
    </source>
</evidence>
<dbReference type="Gene3D" id="3.40.50.300">
    <property type="entry name" value="P-loop containing nucleotide triphosphate hydrolases"/>
    <property type="match status" value="1"/>
</dbReference>
<accession>A0A4P2PXG2</accession>
<dbReference type="GO" id="GO:0016887">
    <property type="term" value="F:ATP hydrolysis activity"/>
    <property type="evidence" value="ECO:0007669"/>
    <property type="project" value="InterPro"/>
</dbReference>
<dbReference type="PANTHER" id="PTHR35894:SF5">
    <property type="entry name" value="MU-LIKE PROPHAGE FLUMU DNA TRANSPOSITION PROTEIN B"/>
    <property type="match status" value="1"/>
</dbReference>
<gene>
    <name evidence="2" type="ORF">SOCEGT47_016970</name>
</gene>
<evidence type="ECO:0000313" key="3">
    <source>
        <dbReference type="Proteomes" id="UP000295781"/>
    </source>
</evidence>
<sequence>MPDRENPYRSDIPGAGPFVGRANELALLASALHAGRRALAAVMGGRGMGKTALALELRKRIAADPTKLVHLVRRPSNDAATFLSQLGSLLGVPLDPILPVESIAEAVDALDRSRVVLLLDEIDGLIASEAGRDLLENLRAAYEQLGGRLGIVIFGGSRLRDLLSSEASPFLRTAQWTPLHGLSLAETAALLREPLDLAMPDPLIEAVWEQTGGHPLLLQMLMERAVALGSDAARHLHEALRDLAEHHLAATLFPIWWDNLTPRGQSVYRTLLGLRRPLERREWASTLGNGPDAVVEILSTTGVARADSGQLLPRCALFRTWLEQNHPQGLGRHRLQGRRRAGARGHCSGGRFRVRCDGGPTVEAAA</sequence>
<evidence type="ECO:0000313" key="2">
    <source>
        <dbReference type="EMBL" id="AUX21218.1"/>
    </source>
</evidence>
<dbReference type="InterPro" id="IPR027417">
    <property type="entry name" value="P-loop_NTPase"/>
</dbReference>
<dbReference type="Pfam" id="PF13401">
    <property type="entry name" value="AAA_22"/>
    <property type="match status" value="1"/>
</dbReference>
<protein>
    <recommendedName>
        <fullName evidence="1">ORC1/DEAH AAA+ ATPase domain-containing protein</fullName>
    </recommendedName>
</protein>
<dbReference type="Proteomes" id="UP000295781">
    <property type="component" value="Chromosome"/>
</dbReference>
<dbReference type="PANTHER" id="PTHR35894">
    <property type="entry name" value="GENERAL SECRETION PATHWAY PROTEIN A-RELATED"/>
    <property type="match status" value="1"/>
</dbReference>
<organism evidence="2 3">
    <name type="scientific">Sorangium cellulosum</name>
    <name type="common">Polyangium cellulosum</name>
    <dbReference type="NCBI Taxonomy" id="56"/>
    <lineage>
        <taxon>Bacteria</taxon>
        <taxon>Pseudomonadati</taxon>
        <taxon>Myxococcota</taxon>
        <taxon>Polyangia</taxon>
        <taxon>Polyangiales</taxon>
        <taxon>Polyangiaceae</taxon>
        <taxon>Sorangium</taxon>
    </lineage>
</organism>
<dbReference type="SUPFAM" id="SSF52540">
    <property type="entry name" value="P-loop containing nucleoside triphosphate hydrolases"/>
    <property type="match status" value="1"/>
</dbReference>
<dbReference type="OrthoDB" id="6951663at2"/>
<reference evidence="2 3" key="1">
    <citation type="submission" date="2015-09" db="EMBL/GenBank/DDBJ databases">
        <title>Sorangium comparison.</title>
        <authorList>
            <person name="Zaburannyi N."/>
            <person name="Bunk B."/>
            <person name="Overmann J."/>
            <person name="Mueller R."/>
        </authorList>
    </citation>
    <scope>NUCLEOTIDE SEQUENCE [LARGE SCALE GENOMIC DNA]</scope>
    <source>
        <strain evidence="2 3">So ceGT47</strain>
    </source>
</reference>
<dbReference type="PRINTS" id="PR00364">
    <property type="entry name" value="DISEASERSIST"/>
</dbReference>
<proteinExistence type="predicted"/>